<dbReference type="Pfam" id="PF02535">
    <property type="entry name" value="Zip"/>
    <property type="match status" value="1"/>
</dbReference>
<feature type="transmembrane region" description="Helical" evidence="12">
    <location>
        <begin position="541"/>
        <end position="562"/>
    </location>
</feature>
<accession>A0AAV2YRV0</accession>
<reference evidence="14" key="2">
    <citation type="journal article" date="2023" name="Microbiol Resour">
        <title>Decontamination and Annotation of the Draft Genome Sequence of the Oomycete Lagenidium giganteum ARSEF 373.</title>
        <authorList>
            <person name="Morgan W.R."/>
            <person name="Tartar A."/>
        </authorList>
    </citation>
    <scope>NUCLEOTIDE SEQUENCE</scope>
    <source>
        <strain evidence="14">ARSEF 373</strain>
    </source>
</reference>
<evidence type="ECO:0000256" key="1">
    <source>
        <dbReference type="ARBA" id="ARBA00004141"/>
    </source>
</evidence>
<evidence type="ECO:0000256" key="4">
    <source>
        <dbReference type="ARBA" id="ARBA00022692"/>
    </source>
</evidence>
<dbReference type="GO" id="GO:0016020">
    <property type="term" value="C:membrane"/>
    <property type="evidence" value="ECO:0007669"/>
    <property type="project" value="UniProtKB-SubCell"/>
</dbReference>
<feature type="binding site" evidence="10">
    <location>
        <position position="699"/>
    </location>
    <ligand>
        <name>ATP</name>
        <dbReference type="ChEBI" id="CHEBI:30616"/>
    </ligand>
</feature>
<name>A0AAV2YRV0_9STRA</name>
<feature type="transmembrane region" description="Helical" evidence="12">
    <location>
        <begin position="417"/>
        <end position="438"/>
    </location>
</feature>
<dbReference type="GO" id="GO:0046873">
    <property type="term" value="F:metal ion transmembrane transporter activity"/>
    <property type="evidence" value="ECO:0007669"/>
    <property type="project" value="InterPro"/>
</dbReference>
<evidence type="ECO:0000256" key="9">
    <source>
        <dbReference type="ARBA" id="ARBA00023136"/>
    </source>
</evidence>
<evidence type="ECO:0000256" key="3">
    <source>
        <dbReference type="ARBA" id="ARBA00022679"/>
    </source>
</evidence>
<comment type="subcellular location">
    <subcellularLocation>
        <location evidence="1">Membrane</location>
        <topology evidence="1">Multi-pass membrane protein</topology>
    </subcellularLocation>
</comment>
<dbReference type="CDD" id="cd13999">
    <property type="entry name" value="STKc_MAP3K-like"/>
    <property type="match status" value="1"/>
</dbReference>
<feature type="domain" description="Protein kinase" evidence="13">
    <location>
        <begin position="662"/>
        <end position="943"/>
    </location>
</feature>
<keyword evidence="2" id="KW-0723">Serine/threonine-protein kinase</keyword>
<feature type="transmembrane region" description="Helical" evidence="12">
    <location>
        <begin position="498"/>
        <end position="520"/>
    </location>
</feature>
<feature type="non-terminal residue" evidence="14">
    <location>
        <position position="1"/>
    </location>
</feature>
<dbReference type="InterPro" id="IPR051681">
    <property type="entry name" value="Ser/Thr_Kinases-Pseudokinases"/>
</dbReference>
<dbReference type="GO" id="GO:0005524">
    <property type="term" value="F:ATP binding"/>
    <property type="evidence" value="ECO:0007669"/>
    <property type="project" value="UniProtKB-UniRule"/>
</dbReference>
<dbReference type="InterPro" id="IPR003689">
    <property type="entry name" value="ZIP"/>
</dbReference>
<feature type="transmembrane region" description="Helical" evidence="12">
    <location>
        <begin position="388"/>
        <end position="411"/>
    </location>
</feature>
<evidence type="ECO:0000256" key="7">
    <source>
        <dbReference type="ARBA" id="ARBA00022840"/>
    </source>
</evidence>
<keyword evidence="5 10" id="KW-0547">Nucleotide-binding</keyword>
<keyword evidence="3" id="KW-0808">Transferase</keyword>
<proteinExistence type="predicted"/>
<evidence type="ECO:0000313" key="15">
    <source>
        <dbReference type="Proteomes" id="UP001146120"/>
    </source>
</evidence>
<keyword evidence="7 10" id="KW-0067">ATP-binding</keyword>
<evidence type="ECO:0000256" key="11">
    <source>
        <dbReference type="SAM" id="MobiDB-lite"/>
    </source>
</evidence>
<evidence type="ECO:0000256" key="5">
    <source>
        <dbReference type="ARBA" id="ARBA00022741"/>
    </source>
</evidence>
<feature type="transmembrane region" description="Helical" evidence="12">
    <location>
        <begin position="614"/>
        <end position="635"/>
    </location>
</feature>
<dbReference type="PROSITE" id="PS00108">
    <property type="entry name" value="PROTEIN_KINASE_ST"/>
    <property type="match status" value="1"/>
</dbReference>
<dbReference type="PANTHER" id="PTHR44329:SF288">
    <property type="entry name" value="MITOGEN-ACTIVATED PROTEIN KINASE KINASE KINASE 20"/>
    <property type="match status" value="1"/>
</dbReference>
<evidence type="ECO:0000256" key="12">
    <source>
        <dbReference type="SAM" id="Phobius"/>
    </source>
</evidence>
<dbReference type="InterPro" id="IPR000719">
    <property type="entry name" value="Prot_kinase_dom"/>
</dbReference>
<keyword evidence="4 12" id="KW-0812">Transmembrane</keyword>
<feature type="transmembrane region" description="Helical" evidence="12">
    <location>
        <begin position="1290"/>
        <end position="1310"/>
    </location>
</feature>
<evidence type="ECO:0000256" key="8">
    <source>
        <dbReference type="ARBA" id="ARBA00022989"/>
    </source>
</evidence>
<evidence type="ECO:0000313" key="14">
    <source>
        <dbReference type="EMBL" id="DAZ96038.1"/>
    </source>
</evidence>
<feature type="transmembrane region" description="Helical" evidence="12">
    <location>
        <begin position="450"/>
        <end position="478"/>
    </location>
</feature>
<feature type="transmembrane region" description="Helical" evidence="12">
    <location>
        <begin position="1262"/>
        <end position="1284"/>
    </location>
</feature>
<feature type="transmembrane region" description="Helical" evidence="12">
    <location>
        <begin position="1088"/>
        <end position="1107"/>
    </location>
</feature>
<dbReference type="Pfam" id="PF07714">
    <property type="entry name" value="PK_Tyr_Ser-Thr"/>
    <property type="match status" value="1"/>
</dbReference>
<dbReference type="PROSITE" id="PS00107">
    <property type="entry name" value="PROTEIN_KINASE_ATP"/>
    <property type="match status" value="1"/>
</dbReference>
<dbReference type="Proteomes" id="UP001146120">
    <property type="component" value="Unassembled WGS sequence"/>
</dbReference>
<feature type="transmembrane region" description="Helical" evidence="12">
    <location>
        <begin position="1016"/>
        <end position="1036"/>
    </location>
</feature>
<protein>
    <recommendedName>
        <fullName evidence="13">Protein kinase domain-containing protein</fullName>
    </recommendedName>
</protein>
<keyword evidence="8 12" id="KW-1133">Transmembrane helix</keyword>
<dbReference type="EMBL" id="DAKRPA010000180">
    <property type="protein sequence ID" value="DAZ96038.1"/>
    <property type="molecule type" value="Genomic_DNA"/>
</dbReference>
<dbReference type="SUPFAM" id="SSF56112">
    <property type="entry name" value="Protein kinase-like (PK-like)"/>
    <property type="match status" value="1"/>
</dbReference>
<evidence type="ECO:0000259" key="13">
    <source>
        <dbReference type="PROSITE" id="PS50011"/>
    </source>
</evidence>
<feature type="region of interest" description="Disordered" evidence="11">
    <location>
        <begin position="292"/>
        <end position="311"/>
    </location>
</feature>
<organism evidence="14 15">
    <name type="scientific">Lagenidium giganteum</name>
    <dbReference type="NCBI Taxonomy" id="4803"/>
    <lineage>
        <taxon>Eukaryota</taxon>
        <taxon>Sar</taxon>
        <taxon>Stramenopiles</taxon>
        <taxon>Oomycota</taxon>
        <taxon>Peronosporomycetes</taxon>
        <taxon>Pythiales</taxon>
        <taxon>Pythiaceae</taxon>
    </lineage>
</organism>
<dbReference type="PANTHER" id="PTHR44329">
    <property type="entry name" value="SERINE/THREONINE-PROTEIN KINASE TNNI3K-RELATED"/>
    <property type="match status" value="1"/>
</dbReference>
<comment type="caution">
    <text evidence="14">The sequence shown here is derived from an EMBL/GenBank/DDBJ whole genome shotgun (WGS) entry which is preliminary data.</text>
</comment>
<dbReference type="InterPro" id="IPR017441">
    <property type="entry name" value="Protein_kinase_ATP_BS"/>
</dbReference>
<dbReference type="InterPro" id="IPR001245">
    <property type="entry name" value="Ser-Thr/Tyr_kinase_cat_dom"/>
</dbReference>
<feature type="transmembrane region" description="Helical" evidence="12">
    <location>
        <begin position="262"/>
        <end position="284"/>
    </location>
</feature>
<reference evidence="14" key="1">
    <citation type="submission" date="2022-11" db="EMBL/GenBank/DDBJ databases">
        <authorList>
            <person name="Morgan W.R."/>
            <person name="Tartar A."/>
        </authorList>
    </citation>
    <scope>NUCLEOTIDE SEQUENCE</scope>
    <source>
        <strain evidence="14">ARSEF 373</strain>
    </source>
</reference>
<feature type="transmembrane region" description="Helical" evidence="12">
    <location>
        <begin position="1048"/>
        <end position="1068"/>
    </location>
</feature>
<evidence type="ECO:0000256" key="2">
    <source>
        <dbReference type="ARBA" id="ARBA00022527"/>
    </source>
</evidence>
<dbReference type="PROSITE" id="PS50011">
    <property type="entry name" value="PROTEIN_KINASE_DOM"/>
    <property type="match status" value="1"/>
</dbReference>
<feature type="transmembrane region" description="Helical" evidence="12">
    <location>
        <begin position="582"/>
        <end position="602"/>
    </location>
</feature>
<evidence type="ECO:0000256" key="10">
    <source>
        <dbReference type="PROSITE-ProRule" id="PRU10141"/>
    </source>
</evidence>
<feature type="transmembrane region" description="Helical" evidence="12">
    <location>
        <begin position="1322"/>
        <end position="1341"/>
    </location>
</feature>
<dbReference type="GO" id="GO:0004674">
    <property type="term" value="F:protein serine/threonine kinase activity"/>
    <property type="evidence" value="ECO:0007669"/>
    <property type="project" value="UniProtKB-KW"/>
</dbReference>
<dbReference type="InterPro" id="IPR011009">
    <property type="entry name" value="Kinase-like_dom_sf"/>
</dbReference>
<dbReference type="SMART" id="SM00220">
    <property type="entry name" value="S_TKc"/>
    <property type="match status" value="1"/>
</dbReference>
<sequence length="1342" mass="147941">GILKRHFIIPPKTRFGLGVKKPAGQGQPRHALRLRLPRAPRSRCSMDGDADSRSLPLYAPLHVEDREEERKESWWRRVVGFKKRRRPREDSHNADQDLYVRTILESYCSSMSSNRFSAAPNGENGGRSSCHALRSARDRYSIDENTYVEHPLTPRASMLLGSAIGVNAAGNGSSGSGSGSGLGCPVGGEISTRRRQLLVEDMEATAAAAAAEMGEADVDPDAIMEDEEQKSRRRLQRRMTHEALKAKLQEKTAQRAHTRRKLLLFGICFGLTLTAFIVGAVIIADNTVTNHEHREKNEQTGNGSQAHDTVAPTPVPTASSIAGVGNGSATNNDAVPQGVPGQVRFNRTLPPLQVRSGLDFITPSPTPVRSAKTLHVVRDMSVPTPFTYVHCLLMSLSLWMSLVVIGMHLTFRTFRTYSLPFVVELSCVQVGYWSTLLLRVKCQDVGMNDMVCMGFCFFECFFNFGQISFTCAIAFNMYRSVVSYAEALLDTHSLKRRYRSYTINVMLLSMLAAMTLTLVGKKGKMHQGSHHEPCLYETSQLILYVYYPLLAFAFNAIFYVRFKRTIGEAYPVSATGRLNKVARSYLVLFFVCWGSVISLTALQYPKNNKSVPIIVKYILQSIFDVLGVGTAIITITNFQRCRKAFDFGLSLKAVEPTSIEFEEPINILGEGTFALVLKAKWHQGVSDNSVPRTIDVAVKTFKHTQFESLDQMKEEAYLASKLVHPCVMMTYGCYTTGNNLYIVSEYLGGGTLQDIIDTHDFLSYGLVLRYAHMIAMGMRFLHGLPVPIIHRDLKPLNCIFDSDQEMLKLADFGESRLFRKDGVVDRKAKFFPSVDLTLQMTTNIGSACWAAPEVLKDEATSEYSLKIDVYSFGIICWQLYTCKVPYVDIPGSVLAVAEAVLDGRRPEIPSDCPSLFAKIMRRCWHEDPLRRPSFEDIVQLLELEMDDERKKLATSSSRRVLVVEDSATVALRRISLREYPNNYLLFVDRATIYFHATNYLVDVAKMIPDQHPVVQALLGTLVTWGLTALGAALVFVLDVENKETSQKILDGMLGFAGGVMLAASYWSLLAPAIEIAEESELYGPDGRWAFVPAAVGFALGAATLFAAEKVLPWIEGSSGSSMADAYAKKDDDFDLHPAAHQHVAPQSSLRQRKPGNNSTSLDMPYVPAPGSQRNDVDAMASFGVHKQASSFRRVLLLVIAITLHNFPEGMAVGVGFGSIGHSPSASFGNAVNLAIGIGLQNFPEGLAVSMPLRREGMSPFKAFMWGQLSGLVEPLGGLIGAAAVMYVQPILPYALSFAAGAMIFVVVDDLIPEANQSGNQKLSTFGVIVGFIVMMTMDVALG</sequence>
<keyword evidence="9 12" id="KW-0472">Membrane</keyword>
<feature type="compositionally biased region" description="Polar residues" evidence="11">
    <location>
        <begin position="1144"/>
        <end position="1161"/>
    </location>
</feature>
<dbReference type="InterPro" id="IPR008271">
    <property type="entry name" value="Ser/Thr_kinase_AS"/>
</dbReference>
<gene>
    <name evidence="14" type="ORF">N0F65_000033</name>
</gene>
<evidence type="ECO:0000256" key="6">
    <source>
        <dbReference type="ARBA" id="ARBA00022777"/>
    </source>
</evidence>
<dbReference type="Gene3D" id="1.10.510.10">
    <property type="entry name" value="Transferase(Phosphotransferase) domain 1"/>
    <property type="match status" value="1"/>
</dbReference>
<feature type="region of interest" description="Disordered" evidence="11">
    <location>
        <begin position="1140"/>
        <end position="1161"/>
    </location>
</feature>
<keyword evidence="6" id="KW-0418">Kinase</keyword>
<keyword evidence="15" id="KW-1185">Reference proteome</keyword>